<sequence>MTGMWRPRGAFLTFLVLLVGVHRVVGFTEDCPTYYVNLDKSEDRRERVERLFGGFTNLERVAGVDGHNKRAVLNVLSEDHCPPSALPNSFDEGTLGVRRGSGTYLSRLGCALSHLKAILRAHDDGREYALILEDDATPDLVPTWAGSLSDFVKTLPEDWTIVQLSALSYEDKLKDLFTQWQETRRNERAPDLTTLPKRAGSLIWSAQAYLVSREGMKKIAAKYRREDGGLDLCAASCIELDDCVLQEGVPEEGYRIATPPLFVPRQDMTSTIGQTDAEDDEGLGKVAETEGTRKMYEESRDVLYKWAGSWALNDRKSANLNMDADTLRDIMDAVLDLQGKKNSRVTTDSFKQAFHAYCENGENGCAVEKAYLKNVVNPREVVDDDDEDVVERVESSRDSKKASKRARVDPEARSTGSSGKPRSKMGESRVDHEKVGRLMNIALLGDGPNAPSAFAKMTVTPSMGFVLAACGASALVAMVAFAVGRRHETRASSADETTSLLASAENGGGRA</sequence>
<evidence type="ECO:0000256" key="3">
    <source>
        <dbReference type="SAM" id="SignalP"/>
    </source>
</evidence>
<protein>
    <recommendedName>
        <fullName evidence="4">Glycosyl transferase family 25 domain-containing protein</fullName>
    </recommendedName>
</protein>
<gene>
    <name evidence="5" type="ORF">MSP1401_LOCUS10102</name>
</gene>
<dbReference type="InterPro" id="IPR002654">
    <property type="entry name" value="Glyco_trans_25"/>
</dbReference>
<feature type="transmembrane region" description="Helical" evidence="2">
    <location>
        <begin position="463"/>
        <end position="483"/>
    </location>
</feature>
<organism evidence="5">
    <name type="scientific">Micromonas pusilla</name>
    <name type="common">Picoplanktonic green alga</name>
    <name type="synonym">Chromulina pusilla</name>
    <dbReference type="NCBI Taxonomy" id="38833"/>
    <lineage>
        <taxon>Eukaryota</taxon>
        <taxon>Viridiplantae</taxon>
        <taxon>Chlorophyta</taxon>
        <taxon>Mamiellophyceae</taxon>
        <taxon>Mamiellales</taxon>
        <taxon>Mamiellaceae</taxon>
        <taxon>Micromonas</taxon>
    </lineage>
</organism>
<keyword evidence="3" id="KW-0732">Signal</keyword>
<feature type="chain" id="PRO_5031159437" description="Glycosyl transferase family 25 domain-containing protein" evidence="3">
    <location>
        <begin position="27"/>
        <end position="511"/>
    </location>
</feature>
<dbReference type="AlphaFoldDB" id="A0A7S0DB30"/>
<dbReference type="Pfam" id="PF01755">
    <property type="entry name" value="Glyco_transf_25"/>
    <property type="match status" value="1"/>
</dbReference>
<keyword evidence="2" id="KW-0812">Transmembrane</keyword>
<evidence type="ECO:0000259" key="4">
    <source>
        <dbReference type="Pfam" id="PF01755"/>
    </source>
</evidence>
<dbReference type="CDD" id="cd06532">
    <property type="entry name" value="Glyco_transf_25"/>
    <property type="match status" value="1"/>
</dbReference>
<keyword evidence="2" id="KW-0472">Membrane</keyword>
<evidence type="ECO:0000313" key="5">
    <source>
        <dbReference type="EMBL" id="CAD8447515.1"/>
    </source>
</evidence>
<evidence type="ECO:0000256" key="2">
    <source>
        <dbReference type="SAM" id="Phobius"/>
    </source>
</evidence>
<feature type="region of interest" description="Disordered" evidence="1">
    <location>
        <begin position="487"/>
        <end position="511"/>
    </location>
</feature>
<reference evidence="5" key="1">
    <citation type="submission" date="2021-01" db="EMBL/GenBank/DDBJ databases">
        <authorList>
            <person name="Corre E."/>
            <person name="Pelletier E."/>
            <person name="Niang G."/>
            <person name="Scheremetjew M."/>
            <person name="Finn R."/>
            <person name="Kale V."/>
            <person name="Holt S."/>
            <person name="Cochrane G."/>
            <person name="Meng A."/>
            <person name="Brown T."/>
            <person name="Cohen L."/>
        </authorList>
    </citation>
    <scope>NUCLEOTIDE SEQUENCE</scope>
    <source>
        <strain evidence="5">CCAC1681</strain>
    </source>
</reference>
<proteinExistence type="predicted"/>
<accession>A0A7S0DB30</accession>
<feature type="signal peptide" evidence="3">
    <location>
        <begin position="1"/>
        <end position="26"/>
    </location>
</feature>
<feature type="compositionally biased region" description="Polar residues" evidence="1">
    <location>
        <begin position="491"/>
        <end position="501"/>
    </location>
</feature>
<dbReference type="EMBL" id="HBEN01012151">
    <property type="protein sequence ID" value="CAD8447515.1"/>
    <property type="molecule type" value="Transcribed_RNA"/>
</dbReference>
<name>A0A7S0DB30_MICPS</name>
<keyword evidence="2" id="KW-1133">Transmembrane helix</keyword>
<feature type="domain" description="Glycosyl transferase family 25" evidence="4">
    <location>
        <begin position="33"/>
        <end position="221"/>
    </location>
</feature>
<evidence type="ECO:0000256" key="1">
    <source>
        <dbReference type="SAM" id="MobiDB-lite"/>
    </source>
</evidence>
<feature type="region of interest" description="Disordered" evidence="1">
    <location>
        <begin position="383"/>
        <end position="432"/>
    </location>
</feature>
<feature type="compositionally biased region" description="Basic and acidic residues" evidence="1">
    <location>
        <begin position="390"/>
        <end position="412"/>
    </location>
</feature>